<dbReference type="Pfam" id="PF00892">
    <property type="entry name" value="EamA"/>
    <property type="match status" value="1"/>
</dbReference>
<sequence>MARLGPFKSSVYGYLLPVTAAVAGFWLLGEKLSLNQYLGGAGVLAAMYLVQKDRMQPLRKAADARTKGTGTISARPG</sequence>
<feature type="domain" description="EamA" evidence="4">
    <location>
        <begin position="3"/>
        <end position="50"/>
    </location>
</feature>
<feature type="transmembrane region" description="Helical" evidence="3">
    <location>
        <begin position="12"/>
        <end position="28"/>
    </location>
</feature>
<keyword evidence="3" id="KW-1133">Transmembrane helix</keyword>
<dbReference type="InterPro" id="IPR000620">
    <property type="entry name" value="EamA_dom"/>
</dbReference>
<keyword evidence="6" id="KW-1185">Reference proteome</keyword>
<accession>A0ABT4QIS3</accession>
<reference evidence="5 6" key="1">
    <citation type="submission" date="2022-12" db="EMBL/GenBank/DDBJ databases">
        <title>Draft genome sequence of Paenibacillus sp. dW9.</title>
        <authorList>
            <person name="Choi E.-W."/>
            <person name="Kim D.-U."/>
        </authorList>
    </citation>
    <scope>NUCLEOTIDE SEQUENCE [LARGE SCALE GENOMIC DNA]</scope>
    <source>
        <strain evidence="6">dW9</strain>
    </source>
</reference>
<protein>
    <submittedName>
        <fullName evidence="5">EamA family transporter</fullName>
    </submittedName>
</protein>
<dbReference type="Proteomes" id="UP001527882">
    <property type="component" value="Unassembled WGS sequence"/>
</dbReference>
<evidence type="ECO:0000256" key="1">
    <source>
        <dbReference type="ARBA" id="ARBA00004127"/>
    </source>
</evidence>
<gene>
    <name evidence="5" type="ORF">O9H85_31335</name>
</gene>
<evidence type="ECO:0000313" key="6">
    <source>
        <dbReference type="Proteomes" id="UP001527882"/>
    </source>
</evidence>
<comment type="subcellular location">
    <subcellularLocation>
        <location evidence="1">Endomembrane system</location>
        <topology evidence="1">Multi-pass membrane protein</topology>
    </subcellularLocation>
</comment>
<evidence type="ECO:0000313" key="5">
    <source>
        <dbReference type="EMBL" id="MCZ8516780.1"/>
    </source>
</evidence>
<keyword evidence="3" id="KW-0812">Transmembrane</keyword>
<dbReference type="SUPFAM" id="SSF103481">
    <property type="entry name" value="Multidrug resistance efflux transporter EmrE"/>
    <property type="match status" value="1"/>
</dbReference>
<name>A0ABT4QIS3_9BACL</name>
<evidence type="ECO:0000259" key="4">
    <source>
        <dbReference type="Pfam" id="PF00892"/>
    </source>
</evidence>
<feature type="transmembrane region" description="Helical" evidence="3">
    <location>
        <begin position="34"/>
        <end position="50"/>
    </location>
</feature>
<dbReference type="RefSeq" id="WP_269885316.1">
    <property type="nucleotide sequence ID" value="NZ_JAQAGZ010000027.1"/>
</dbReference>
<keyword evidence="3" id="KW-0472">Membrane</keyword>
<evidence type="ECO:0000256" key="2">
    <source>
        <dbReference type="ARBA" id="ARBA00007362"/>
    </source>
</evidence>
<dbReference type="EMBL" id="JAQAGZ010000027">
    <property type="protein sequence ID" value="MCZ8516780.1"/>
    <property type="molecule type" value="Genomic_DNA"/>
</dbReference>
<dbReference type="InterPro" id="IPR037185">
    <property type="entry name" value="EmrE-like"/>
</dbReference>
<proteinExistence type="inferred from homology"/>
<comment type="similarity">
    <text evidence="2">Belongs to the EamA transporter family.</text>
</comment>
<comment type="caution">
    <text evidence="5">The sequence shown here is derived from an EMBL/GenBank/DDBJ whole genome shotgun (WGS) entry which is preliminary data.</text>
</comment>
<evidence type="ECO:0000256" key="3">
    <source>
        <dbReference type="SAM" id="Phobius"/>
    </source>
</evidence>
<organism evidence="5 6">
    <name type="scientific">Paenibacillus gyeongsangnamensis</name>
    <dbReference type="NCBI Taxonomy" id="3388067"/>
    <lineage>
        <taxon>Bacteria</taxon>
        <taxon>Bacillati</taxon>
        <taxon>Bacillota</taxon>
        <taxon>Bacilli</taxon>
        <taxon>Bacillales</taxon>
        <taxon>Paenibacillaceae</taxon>
        <taxon>Paenibacillus</taxon>
    </lineage>
</organism>